<name>A0A226EPG4_FOLCA</name>
<comment type="similarity">
    <text evidence="6">Belongs to the peptidase M48 family.</text>
</comment>
<keyword evidence="4 6" id="KW-0862">Zinc</keyword>
<evidence type="ECO:0000313" key="8">
    <source>
        <dbReference type="EMBL" id="OXA58711.1"/>
    </source>
</evidence>
<keyword evidence="9" id="KW-1185">Reference proteome</keyword>
<evidence type="ECO:0000313" key="9">
    <source>
        <dbReference type="Proteomes" id="UP000198287"/>
    </source>
</evidence>
<evidence type="ECO:0000256" key="1">
    <source>
        <dbReference type="ARBA" id="ARBA00022670"/>
    </source>
</evidence>
<dbReference type="GO" id="GO:0004222">
    <property type="term" value="F:metalloendopeptidase activity"/>
    <property type="evidence" value="ECO:0007669"/>
    <property type="project" value="InterPro"/>
</dbReference>
<organism evidence="8 9">
    <name type="scientific">Folsomia candida</name>
    <name type="common">Springtail</name>
    <dbReference type="NCBI Taxonomy" id="158441"/>
    <lineage>
        <taxon>Eukaryota</taxon>
        <taxon>Metazoa</taxon>
        <taxon>Ecdysozoa</taxon>
        <taxon>Arthropoda</taxon>
        <taxon>Hexapoda</taxon>
        <taxon>Collembola</taxon>
        <taxon>Entomobryomorpha</taxon>
        <taxon>Isotomoidea</taxon>
        <taxon>Isotomidae</taxon>
        <taxon>Proisotominae</taxon>
        <taxon>Folsomia</taxon>
    </lineage>
</organism>
<feature type="domain" description="Peptidase M48" evidence="7">
    <location>
        <begin position="189"/>
        <end position="417"/>
    </location>
</feature>
<dbReference type="Gene3D" id="3.30.2010.10">
    <property type="entry name" value="Metalloproteases ('zincins'), catalytic domain"/>
    <property type="match status" value="1"/>
</dbReference>
<dbReference type="GO" id="GO:0006508">
    <property type="term" value="P:proteolysis"/>
    <property type="evidence" value="ECO:0007669"/>
    <property type="project" value="UniProtKB-KW"/>
</dbReference>
<keyword evidence="1 6" id="KW-0645">Protease</keyword>
<comment type="caution">
    <text evidence="8">The sequence shown here is derived from an EMBL/GenBank/DDBJ whole genome shotgun (WGS) entry which is preliminary data.</text>
</comment>
<evidence type="ECO:0000256" key="6">
    <source>
        <dbReference type="RuleBase" id="RU003983"/>
    </source>
</evidence>
<evidence type="ECO:0000256" key="2">
    <source>
        <dbReference type="ARBA" id="ARBA00022723"/>
    </source>
</evidence>
<gene>
    <name evidence="8" type="ORF">Fcan01_07005</name>
</gene>
<evidence type="ECO:0000256" key="5">
    <source>
        <dbReference type="ARBA" id="ARBA00023049"/>
    </source>
</evidence>
<dbReference type="GO" id="GO:0046872">
    <property type="term" value="F:metal ion binding"/>
    <property type="evidence" value="ECO:0007669"/>
    <property type="project" value="UniProtKB-KW"/>
</dbReference>
<keyword evidence="2" id="KW-0479">Metal-binding</keyword>
<evidence type="ECO:0000256" key="4">
    <source>
        <dbReference type="ARBA" id="ARBA00022833"/>
    </source>
</evidence>
<keyword evidence="5 6" id="KW-0482">Metalloprotease</keyword>
<dbReference type="AlphaFoldDB" id="A0A226EPG4"/>
<comment type="cofactor">
    <cofactor evidence="6">
        <name>Zn(2+)</name>
        <dbReference type="ChEBI" id="CHEBI:29105"/>
    </cofactor>
    <text evidence="6">Binds 1 zinc ion per subunit.</text>
</comment>
<dbReference type="InterPro" id="IPR001915">
    <property type="entry name" value="Peptidase_M48"/>
</dbReference>
<proteinExistence type="inferred from homology"/>
<dbReference type="Proteomes" id="UP000198287">
    <property type="component" value="Unassembled WGS sequence"/>
</dbReference>
<dbReference type="PANTHER" id="PTHR10120">
    <property type="entry name" value="CAAX PRENYL PROTEASE 1"/>
    <property type="match status" value="1"/>
</dbReference>
<dbReference type="EMBL" id="LNIX01000003">
    <property type="protein sequence ID" value="OXA58711.1"/>
    <property type="molecule type" value="Genomic_DNA"/>
</dbReference>
<evidence type="ECO:0000256" key="3">
    <source>
        <dbReference type="ARBA" id="ARBA00022801"/>
    </source>
</evidence>
<keyword evidence="3 6" id="KW-0378">Hydrolase</keyword>
<protein>
    <submittedName>
        <fullName evidence="8">CAAX prenyl protease 1</fullName>
    </submittedName>
</protein>
<dbReference type="STRING" id="158441.A0A226EPG4"/>
<accession>A0A226EPG4</accession>
<evidence type="ECO:0000259" key="7">
    <source>
        <dbReference type="Pfam" id="PF01435"/>
    </source>
</evidence>
<reference evidence="8 9" key="1">
    <citation type="submission" date="2015-12" db="EMBL/GenBank/DDBJ databases">
        <title>The genome of Folsomia candida.</title>
        <authorList>
            <person name="Faddeeva A."/>
            <person name="Derks M.F."/>
            <person name="Anvar Y."/>
            <person name="Smit S."/>
            <person name="Van Straalen N."/>
            <person name="Roelofs D."/>
        </authorList>
    </citation>
    <scope>NUCLEOTIDE SEQUENCE [LARGE SCALE GENOMIC DNA]</scope>
    <source>
        <strain evidence="8 9">VU population</strain>
        <tissue evidence="8">Whole body</tissue>
    </source>
</reference>
<sequence length="423" mass="49536">MSSFEVFMTEDNIRLVCVAGFWLECIMATLLMGRQVTIYSDIIPFMWDNFQLADSQFDFTPNFLDLEIRKDISFGFWFALFELLVLDFPVKFFEHRLLKAYGLYDKSMRYWVRNKFEETLLNTMHKTVTSFFLSFFINVYDNQTTGYHTLFRHTILAIIYCITLFVVEFLEHVFTYMDRDSFKPIPEGLLKDRLAAICTRTGYPLDKVYIEVVPPNHPMNAYCVSFFGLYTRIVIISSLIEGFYDEQDSNKRHVRGKRSPGLTISELEGIFAHEVGHWVKRHNEKNDIFASIFCEPILFVLAMWSREQKMLYQAFHFSPSDISSLPYPLLPGLFIGEQIICRVLDKTIYSFWNSVGCAMEREADMFSVPIRYAEKLKTGLVKLKMLVLGYPSTDPVYSLFYDHHPSLVERIRSIEQEQAATPK</sequence>
<dbReference type="Pfam" id="PF01435">
    <property type="entry name" value="Peptidase_M48"/>
    <property type="match status" value="1"/>
</dbReference>